<proteinExistence type="predicted"/>
<comment type="caution">
    <text evidence="1">The sequence shown here is derived from an EMBL/GenBank/DDBJ whole genome shotgun (WGS) entry which is preliminary data.</text>
</comment>
<dbReference type="EMBL" id="BART01003108">
    <property type="protein sequence ID" value="GAG72136.1"/>
    <property type="molecule type" value="Genomic_DNA"/>
</dbReference>
<name>X1BJ94_9ZZZZ</name>
<protein>
    <recommendedName>
        <fullName evidence="2">PHP domain-containing protein</fullName>
    </recommendedName>
</protein>
<evidence type="ECO:0008006" key="2">
    <source>
        <dbReference type="Google" id="ProtNLM"/>
    </source>
</evidence>
<sequence length="392" mass="45082">DYYINNHIHTTFSFSYYTPTMSIWMAFRSGLQTAGIMDHDTISGAREFMMAGEIAGIPTTKGVECRADFSKTFLEGRRINNPDQRSVAYIAIHGVSDNQIDRINSFFAPYREERNKRNLLVVQRLNEILEPVSLSLDFYHDVLPLSYAQYGGTVTERHILFALAQKIMAKFSKGREVIEFLQHKLKMEISKKNLAYLEDKRNDFYAYDILNVLKSSLIELFYVNATTECPDVKDVLALSDETGSISAYSYLGDITESVTGDKKAQKFEDDYLELLFDVIKELGFKAVTYMPTRNSMAQIKHIQGLCKKYGFFQISGEDINSPRQSFICEILKNPELHNLVDAAWALIGHEKRVEEDLNEGLFSKKMIKKYPDLNERIQVFKKAGKNRVRERV</sequence>
<dbReference type="SUPFAM" id="SSF89550">
    <property type="entry name" value="PHP domain-like"/>
    <property type="match status" value="1"/>
</dbReference>
<reference evidence="1" key="1">
    <citation type="journal article" date="2014" name="Front. Microbiol.">
        <title>High frequency of phylogenetically diverse reductive dehalogenase-homologous genes in deep subseafloor sedimentary metagenomes.</title>
        <authorList>
            <person name="Kawai M."/>
            <person name="Futagami T."/>
            <person name="Toyoda A."/>
            <person name="Takaki Y."/>
            <person name="Nishi S."/>
            <person name="Hori S."/>
            <person name="Arai W."/>
            <person name="Tsubouchi T."/>
            <person name="Morono Y."/>
            <person name="Uchiyama I."/>
            <person name="Ito T."/>
            <person name="Fujiyama A."/>
            <person name="Inagaki F."/>
            <person name="Takami H."/>
        </authorList>
    </citation>
    <scope>NUCLEOTIDE SEQUENCE</scope>
    <source>
        <strain evidence="1">Expedition CK06-06</strain>
    </source>
</reference>
<dbReference type="AlphaFoldDB" id="X1BJ94"/>
<organism evidence="1">
    <name type="scientific">marine sediment metagenome</name>
    <dbReference type="NCBI Taxonomy" id="412755"/>
    <lineage>
        <taxon>unclassified sequences</taxon>
        <taxon>metagenomes</taxon>
        <taxon>ecological metagenomes</taxon>
    </lineage>
</organism>
<accession>X1BJ94</accession>
<dbReference type="InterPro" id="IPR016195">
    <property type="entry name" value="Pol/histidinol_Pase-like"/>
</dbReference>
<evidence type="ECO:0000313" key="1">
    <source>
        <dbReference type="EMBL" id="GAG72136.1"/>
    </source>
</evidence>
<dbReference type="Gene3D" id="1.10.150.650">
    <property type="match status" value="1"/>
</dbReference>
<dbReference type="Gene3D" id="3.20.20.140">
    <property type="entry name" value="Metal-dependent hydrolases"/>
    <property type="match status" value="1"/>
</dbReference>
<feature type="non-terminal residue" evidence="1">
    <location>
        <position position="1"/>
    </location>
</feature>
<gene>
    <name evidence="1" type="ORF">S01H4_08850</name>
</gene>